<dbReference type="InterPro" id="IPR010979">
    <property type="entry name" value="Ribosomal_uS13-like_H2TH"/>
</dbReference>
<evidence type="ECO:0000256" key="1">
    <source>
        <dbReference type="ARBA" id="ARBA00008080"/>
    </source>
</evidence>
<reference evidence="6" key="1">
    <citation type="journal article" date="2006" name="Science">
        <title>Lineages of acidophilic archaea revealed by community genomic analysis.</title>
        <authorList>
            <person name="Baker B.J."/>
            <person name="Tyson G.W."/>
            <person name="Webb R.I."/>
            <person name="Flanagan J."/>
            <person name="Hugenholtz P."/>
            <person name="Allen E.E."/>
            <person name="Banfield J.F."/>
        </authorList>
    </citation>
    <scope>NUCLEOTIDE SEQUENCE</scope>
</reference>
<dbReference type="GO" id="GO:0015935">
    <property type="term" value="C:small ribosomal subunit"/>
    <property type="evidence" value="ECO:0007669"/>
    <property type="project" value="TreeGrafter"/>
</dbReference>
<protein>
    <recommendedName>
        <fullName evidence="4">30S ribosomal protein S13</fullName>
    </recommendedName>
</protein>
<keyword evidence="8" id="KW-1185">Reference proteome</keyword>
<comment type="similarity">
    <text evidence="1 5">Belongs to the universal ribosomal protein uS13 family.</text>
</comment>
<organism evidence="6">
    <name type="scientific">Candidatus Micrarchaeum acidiphilum ARMAN-2</name>
    <dbReference type="NCBI Taxonomy" id="425595"/>
    <lineage>
        <taxon>Archaea</taxon>
        <taxon>Candidatus Micrarchaeota</taxon>
        <taxon>Candidatus Micrarchaeia</taxon>
        <taxon>Candidatus Micrarchaeales</taxon>
        <taxon>Candidatus Micrarchaeaceae</taxon>
        <taxon>Candidatus Micrarchaeum</taxon>
    </lineage>
</organism>
<evidence type="ECO:0000256" key="4">
    <source>
        <dbReference type="ARBA" id="ARBA00035315"/>
    </source>
</evidence>
<dbReference type="GO" id="GO:0003723">
    <property type="term" value="F:RNA binding"/>
    <property type="evidence" value="ECO:0007669"/>
    <property type="project" value="InterPro"/>
</dbReference>
<sequence length="177" mass="19969">MAEPKKRARQQEGQKAMSIVRIANKDINGGLNIQRALDQVKGIGQTMSHSLSYVIEHKFNIDPSTPIGSLNESQVTQVEELIKDPHKYGVPKYLLNRRNDMDTGKDMHLIGNDLIFAVRQSINRDVTLRVWRGYRHQYGQKVRGQHTRSTGRTGATVGVTKKAIIAAQKPQAEEKKK</sequence>
<dbReference type="EMBL" id="DQ848677">
    <property type="protein sequence ID" value="ABI23025.1"/>
    <property type="molecule type" value="Genomic_DNA"/>
</dbReference>
<evidence type="ECO:0000256" key="3">
    <source>
        <dbReference type="ARBA" id="ARBA00023274"/>
    </source>
</evidence>
<evidence type="ECO:0000256" key="2">
    <source>
        <dbReference type="ARBA" id="ARBA00022980"/>
    </source>
</evidence>
<proteinExistence type="inferred from homology"/>
<dbReference type="SUPFAM" id="SSF46946">
    <property type="entry name" value="S13-like H2TH domain"/>
    <property type="match status" value="1"/>
</dbReference>
<dbReference type="PIRSF" id="PIRSF002134">
    <property type="entry name" value="Ribosomal_S13"/>
    <property type="match status" value="1"/>
</dbReference>
<gene>
    <name evidence="7" type="ORF">UNLARM2_0652</name>
</gene>
<dbReference type="Gene3D" id="4.10.910.10">
    <property type="entry name" value="30s ribosomal protein s13, domain 2"/>
    <property type="match status" value="1"/>
</dbReference>
<dbReference type="PROSITE" id="PS00646">
    <property type="entry name" value="RIBOSOMAL_S13_1"/>
    <property type="match status" value="1"/>
</dbReference>
<dbReference type="Proteomes" id="UP000332487">
    <property type="component" value="Unassembled WGS sequence"/>
</dbReference>
<dbReference type="InterPro" id="IPR001892">
    <property type="entry name" value="Ribosomal_uS13"/>
</dbReference>
<dbReference type="PROSITE" id="PS50159">
    <property type="entry name" value="RIBOSOMAL_S13_2"/>
    <property type="match status" value="1"/>
</dbReference>
<reference evidence="7 8" key="3">
    <citation type="journal article" date="2010" name="Proc. Natl. Acad. Sci. U.S.A.">
        <title>Enigmatic, ultrasmall, uncultivated Archaea.</title>
        <authorList>
            <person name="Baker B.J."/>
            <person name="Comolli L.R."/>
            <person name="Dick G.J."/>
            <person name="Hauser L.J."/>
            <person name="Hyatt D."/>
            <person name="Dill B.D."/>
            <person name="Land M.L."/>
            <person name="Verberkmoes N.C."/>
            <person name="Hettich R.L."/>
            <person name="Banfield J.F."/>
        </authorList>
    </citation>
    <scope>NUCLEOTIDE SEQUENCE [LARGE SCALE GENOMIC DNA]</scope>
    <source>
        <strain evidence="7">ARMAN-2</strain>
    </source>
</reference>
<evidence type="ECO:0000313" key="8">
    <source>
        <dbReference type="Proteomes" id="UP000332487"/>
    </source>
</evidence>
<dbReference type="PANTHER" id="PTHR10871:SF3">
    <property type="entry name" value="SMALL RIBOSOMAL SUBUNIT PROTEIN US13"/>
    <property type="match status" value="1"/>
</dbReference>
<accession>A0SNY5</accession>
<dbReference type="NCBIfam" id="NF003140">
    <property type="entry name" value="PRK04053.1"/>
    <property type="match status" value="1"/>
</dbReference>
<evidence type="ECO:0000256" key="5">
    <source>
        <dbReference type="RuleBase" id="RU003830"/>
    </source>
</evidence>
<name>A0SNY5_MICA2</name>
<dbReference type="GO" id="GO:0006412">
    <property type="term" value="P:translation"/>
    <property type="evidence" value="ECO:0007669"/>
    <property type="project" value="InterPro"/>
</dbReference>
<dbReference type="PANTHER" id="PTHR10871">
    <property type="entry name" value="30S RIBOSOMAL PROTEIN S13/40S RIBOSOMAL PROTEIN S18"/>
    <property type="match status" value="1"/>
</dbReference>
<evidence type="ECO:0000313" key="6">
    <source>
        <dbReference type="EMBL" id="ABI23025.1"/>
    </source>
</evidence>
<dbReference type="AlphaFoldDB" id="A0SNY5"/>
<dbReference type="Pfam" id="PF00416">
    <property type="entry name" value="Ribosomal_S13"/>
    <property type="match status" value="1"/>
</dbReference>
<dbReference type="GO" id="GO:0005829">
    <property type="term" value="C:cytosol"/>
    <property type="evidence" value="ECO:0007669"/>
    <property type="project" value="TreeGrafter"/>
</dbReference>
<reference evidence="7 8" key="2">
    <citation type="journal article" date="2009" name="Genome Biol.">
        <title>Community-wide analysis of microbial genome sequence signatures.</title>
        <authorList>
            <person name="Dick G.J."/>
            <person name="Andersson A.F."/>
            <person name="Baker B.J."/>
            <person name="Simmons S.L."/>
            <person name="Thomas B.C."/>
            <person name="Yelton A.P."/>
            <person name="Banfield J.F."/>
        </authorList>
    </citation>
    <scope>NUCLEOTIDE SEQUENCE [LARGE SCALE GENOMIC DNA]</scope>
    <source>
        <strain evidence="7">ARMAN-2</strain>
    </source>
</reference>
<keyword evidence="3 5" id="KW-0687">Ribonucleoprotein</keyword>
<keyword evidence="2 5" id="KW-0689">Ribosomal protein</keyword>
<dbReference type="EMBL" id="GG697240">
    <property type="protein sequence ID" value="EET90214.1"/>
    <property type="molecule type" value="Genomic_DNA"/>
</dbReference>
<dbReference type="GO" id="GO:0003735">
    <property type="term" value="F:structural constituent of ribosome"/>
    <property type="evidence" value="ECO:0007669"/>
    <property type="project" value="InterPro"/>
</dbReference>
<dbReference type="Gene3D" id="1.10.8.50">
    <property type="match status" value="1"/>
</dbReference>
<evidence type="ECO:0000313" key="7">
    <source>
        <dbReference type="EMBL" id="EET90214.1"/>
    </source>
</evidence>
<dbReference type="InterPro" id="IPR018269">
    <property type="entry name" value="Ribosomal_uS13_CS"/>
</dbReference>
<dbReference type="InterPro" id="IPR027437">
    <property type="entry name" value="Rbsml_uS13_C"/>
</dbReference>